<proteinExistence type="predicted"/>
<dbReference type="Gene3D" id="1.10.357.10">
    <property type="entry name" value="Tetracycline Repressor, domain 2"/>
    <property type="match status" value="1"/>
</dbReference>
<dbReference type="PRINTS" id="PR00455">
    <property type="entry name" value="HTHTETR"/>
</dbReference>
<dbReference type="PANTHER" id="PTHR30055:SF234">
    <property type="entry name" value="HTH-TYPE TRANSCRIPTIONAL REGULATOR BETI"/>
    <property type="match status" value="1"/>
</dbReference>
<dbReference type="Proteomes" id="UP000094008">
    <property type="component" value="Unassembled WGS sequence"/>
</dbReference>
<dbReference type="InterPro" id="IPR036271">
    <property type="entry name" value="Tet_transcr_reg_TetR-rel_C_sf"/>
</dbReference>
<evidence type="ECO:0000256" key="3">
    <source>
        <dbReference type="ARBA" id="ARBA00023163"/>
    </source>
</evidence>
<organism evidence="6 7">
    <name type="scientific">Mycolicibacterium peregrinum</name>
    <name type="common">Mycobacterium peregrinum</name>
    <dbReference type="NCBI Taxonomy" id="43304"/>
    <lineage>
        <taxon>Bacteria</taxon>
        <taxon>Bacillati</taxon>
        <taxon>Actinomycetota</taxon>
        <taxon>Actinomycetes</taxon>
        <taxon>Mycobacteriales</taxon>
        <taxon>Mycobacteriaceae</taxon>
        <taxon>Mycolicibacterium</taxon>
    </lineage>
</organism>
<dbReference type="InterPro" id="IPR041678">
    <property type="entry name" value="TetR_C_16"/>
</dbReference>
<protein>
    <submittedName>
        <fullName evidence="6">TetR family transcriptional regulator</fullName>
    </submittedName>
</protein>
<feature type="DNA-binding region" description="H-T-H motif" evidence="4">
    <location>
        <begin position="33"/>
        <end position="52"/>
    </location>
</feature>
<dbReference type="Pfam" id="PF17920">
    <property type="entry name" value="TetR_C_16"/>
    <property type="match status" value="1"/>
</dbReference>
<dbReference type="SUPFAM" id="SSF48498">
    <property type="entry name" value="Tetracyclin repressor-like, C-terminal domain"/>
    <property type="match status" value="1"/>
</dbReference>
<keyword evidence="3" id="KW-0804">Transcription</keyword>
<dbReference type="RefSeq" id="WP_064885755.1">
    <property type="nucleotide sequence ID" value="NZ_LZIB01000005.1"/>
</dbReference>
<evidence type="ECO:0000259" key="5">
    <source>
        <dbReference type="PROSITE" id="PS50977"/>
    </source>
</evidence>
<dbReference type="InterPro" id="IPR009057">
    <property type="entry name" value="Homeodomain-like_sf"/>
</dbReference>
<dbReference type="Pfam" id="PF00440">
    <property type="entry name" value="TetR_N"/>
    <property type="match status" value="1"/>
</dbReference>
<dbReference type="OrthoDB" id="3210235at2"/>
<evidence type="ECO:0000256" key="1">
    <source>
        <dbReference type="ARBA" id="ARBA00023015"/>
    </source>
</evidence>
<dbReference type="GO" id="GO:0003700">
    <property type="term" value="F:DNA-binding transcription factor activity"/>
    <property type="evidence" value="ECO:0007669"/>
    <property type="project" value="TreeGrafter"/>
</dbReference>
<reference evidence="7" key="1">
    <citation type="submission" date="2016-06" db="EMBL/GenBank/DDBJ databases">
        <authorList>
            <person name="Sutton G."/>
            <person name="Brinkac L."/>
            <person name="Sanka R."/>
            <person name="Adams M."/>
            <person name="Lau E."/>
            <person name="Mehaffy C."/>
            <person name="Tameris M."/>
            <person name="Hatherill M."/>
            <person name="Hanekom W."/>
            <person name="Mahomed H."/>
            <person name="Mcshane H."/>
        </authorList>
    </citation>
    <scope>NUCLEOTIDE SEQUENCE [LARGE SCALE GENOMIC DNA]</scope>
    <source>
        <strain evidence="7">852002-10433_SCH5171157</strain>
    </source>
</reference>
<dbReference type="PROSITE" id="PS50977">
    <property type="entry name" value="HTH_TETR_2"/>
    <property type="match status" value="1"/>
</dbReference>
<gene>
    <name evidence="6" type="ORF">A5779_03465</name>
</gene>
<keyword evidence="2 4" id="KW-0238">DNA-binding</keyword>
<keyword evidence="1" id="KW-0805">Transcription regulation</keyword>
<evidence type="ECO:0000256" key="4">
    <source>
        <dbReference type="PROSITE-ProRule" id="PRU00335"/>
    </source>
</evidence>
<dbReference type="AlphaFoldDB" id="A0A1A0VRC3"/>
<dbReference type="EMBL" id="LZSY01000140">
    <property type="protein sequence ID" value="OBB85807.1"/>
    <property type="molecule type" value="Genomic_DNA"/>
</dbReference>
<sequence>MASSRPRNAAATREAILQSAIRHFALSGYDGVGVREIARDAGVTAMLVNRYFGSKEQLFAEAVETSFAPPTIVAEEPDALARDAATALTERSDPDADPLEPFLIMLRSVSNPVAVNIVRDAIARHVGQRLARQLPGSDRELRADAMLSVMSGVLLMRRVIRSPGLTDADAGRLTDLFERVFSAIIEPA</sequence>
<dbReference type="GO" id="GO:0000976">
    <property type="term" value="F:transcription cis-regulatory region binding"/>
    <property type="evidence" value="ECO:0007669"/>
    <property type="project" value="TreeGrafter"/>
</dbReference>
<evidence type="ECO:0000256" key="2">
    <source>
        <dbReference type="ARBA" id="ARBA00023125"/>
    </source>
</evidence>
<evidence type="ECO:0000313" key="6">
    <source>
        <dbReference type="EMBL" id="OBB85807.1"/>
    </source>
</evidence>
<feature type="domain" description="HTH tetR-type" evidence="5">
    <location>
        <begin position="10"/>
        <end position="70"/>
    </location>
</feature>
<name>A0A1A0VRC3_MYCPR</name>
<dbReference type="InterPro" id="IPR050109">
    <property type="entry name" value="HTH-type_TetR-like_transc_reg"/>
</dbReference>
<accession>A0A1A0VRC3</accession>
<dbReference type="InterPro" id="IPR001647">
    <property type="entry name" value="HTH_TetR"/>
</dbReference>
<dbReference type="SUPFAM" id="SSF46689">
    <property type="entry name" value="Homeodomain-like"/>
    <property type="match status" value="1"/>
</dbReference>
<comment type="caution">
    <text evidence="6">The sequence shown here is derived from an EMBL/GenBank/DDBJ whole genome shotgun (WGS) entry which is preliminary data.</text>
</comment>
<evidence type="ECO:0000313" key="7">
    <source>
        <dbReference type="Proteomes" id="UP000094008"/>
    </source>
</evidence>
<dbReference type="PANTHER" id="PTHR30055">
    <property type="entry name" value="HTH-TYPE TRANSCRIPTIONAL REGULATOR RUTR"/>
    <property type="match status" value="1"/>
</dbReference>